<evidence type="ECO:0000256" key="6">
    <source>
        <dbReference type="ARBA" id="ARBA00024536"/>
    </source>
</evidence>
<dbReference type="SUPFAM" id="SSF53800">
    <property type="entry name" value="Chelatase"/>
    <property type="match status" value="1"/>
</dbReference>
<dbReference type="InterPro" id="IPR033644">
    <property type="entry name" value="Ferrochelatase_C"/>
</dbReference>
<evidence type="ECO:0000256" key="3">
    <source>
        <dbReference type="ARBA" id="ARBA00023133"/>
    </source>
</evidence>
<gene>
    <name evidence="8" type="ORF">CVV68_19300</name>
</gene>
<keyword evidence="4" id="KW-0456">Lyase</keyword>
<keyword evidence="2" id="KW-0408">Iron</keyword>
<dbReference type="EC" id="4.99.1.9" evidence="1"/>
<evidence type="ECO:0000256" key="7">
    <source>
        <dbReference type="RuleBase" id="RU004185"/>
    </source>
</evidence>
<dbReference type="CDD" id="cd00419">
    <property type="entry name" value="Ferrochelatase_C"/>
    <property type="match status" value="1"/>
</dbReference>
<evidence type="ECO:0000313" key="8">
    <source>
        <dbReference type="EMBL" id="PYI65164.1"/>
    </source>
</evidence>
<accession>A0A2V5L4V2</accession>
<name>A0A2V5L4V2_9MICC</name>
<dbReference type="Gene3D" id="3.40.50.1400">
    <property type="match status" value="1"/>
</dbReference>
<evidence type="ECO:0000256" key="4">
    <source>
        <dbReference type="ARBA" id="ARBA00023239"/>
    </source>
</evidence>
<dbReference type="InterPro" id="IPR001015">
    <property type="entry name" value="Ferrochelatase"/>
</dbReference>
<dbReference type="RefSeq" id="WP_110502630.1">
    <property type="nucleotide sequence ID" value="NZ_QJVD01000029.1"/>
</dbReference>
<protein>
    <recommendedName>
        <fullName evidence="1">coproporphyrin ferrochelatase</fullName>
        <ecNumber evidence="1">4.99.1.9</ecNumber>
    </recommendedName>
</protein>
<keyword evidence="9" id="KW-1185">Reference proteome</keyword>
<dbReference type="GO" id="GO:0004325">
    <property type="term" value="F:ferrochelatase activity"/>
    <property type="evidence" value="ECO:0007669"/>
    <property type="project" value="InterPro"/>
</dbReference>
<dbReference type="PANTHER" id="PTHR11108">
    <property type="entry name" value="FERROCHELATASE"/>
    <property type="match status" value="1"/>
</dbReference>
<keyword evidence="5" id="KW-0627">Porphyrin biosynthesis</keyword>
<dbReference type="AlphaFoldDB" id="A0A2V5L4V2"/>
<dbReference type="Proteomes" id="UP000247832">
    <property type="component" value="Unassembled WGS sequence"/>
</dbReference>
<evidence type="ECO:0000256" key="5">
    <source>
        <dbReference type="ARBA" id="ARBA00023244"/>
    </source>
</evidence>
<dbReference type="OrthoDB" id="9776380at2"/>
<evidence type="ECO:0000256" key="2">
    <source>
        <dbReference type="ARBA" id="ARBA00023004"/>
    </source>
</evidence>
<comment type="similarity">
    <text evidence="7">Belongs to the ferrochelatase family.</text>
</comment>
<reference evidence="8 9" key="1">
    <citation type="submission" date="2018-05" db="EMBL/GenBank/DDBJ databases">
        <title>Genetic diversity of glacier-inhabiting Cryobacterium bacteria in China and description of Cryobacterium mengkeensis sp. nov. and Arthrobacter glacialis sp. nov.</title>
        <authorList>
            <person name="Liu Q."/>
            <person name="Xin Y.-H."/>
        </authorList>
    </citation>
    <scope>NUCLEOTIDE SEQUENCE [LARGE SCALE GENOMIC DNA]</scope>
    <source>
        <strain evidence="8 9">LI2</strain>
    </source>
</reference>
<evidence type="ECO:0000313" key="9">
    <source>
        <dbReference type="Proteomes" id="UP000247832"/>
    </source>
</evidence>
<evidence type="ECO:0000256" key="1">
    <source>
        <dbReference type="ARBA" id="ARBA00013215"/>
    </source>
</evidence>
<dbReference type="PANTHER" id="PTHR11108:SF1">
    <property type="entry name" value="FERROCHELATASE, MITOCHONDRIAL"/>
    <property type="match status" value="1"/>
</dbReference>
<dbReference type="EMBL" id="QJVD01000029">
    <property type="protein sequence ID" value="PYI65164.1"/>
    <property type="molecule type" value="Genomic_DNA"/>
</dbReference>
<keyword evidence="3" id="KW-0350">Heme biosynthesis</keyword>
<dbReference type="GO" id="GO:0006783">
    <property type="term" value="P:heme biosynthetic process"/>
    <property type="evidence" value="ECO:0007669"/>
    <property type="project" value="UniProtKB-KW"/>
</dbReference>
<proteinExistence type="inferred from homology"/>
<comment type="catalytic activity">
    <reaction evidence="6">
        <text>Fe-coproporphyrin III + 2 H(+) = coproporphyrin III + Fe(2+)</text>
        <dbReference type="Rhea" id="RHEA:49572"/>
        <dbReference type="ChEBI" id="CHEBI:15378"/>
        <dbReference type="ChEBI" id="CHEBI:29033"/>
        <dbReference type="ChEBI" id="CHEBI:68438"/>
        <dbReference type="ChEBI" id="CHEBI:131725"/>
        <dbReference type="EC" id="4.99.1.9"/>
    </reaction>
    <physiologicalReaction direction="right-to-left" evidence="6">
        <dbReference type="Rhea" id="RHEA:49574"/>
    </physiologicalReaction>
</comment>
<dbReference type="Pfam" id="PF00762">
    <property type="entry name" value="Ferrochelatase"/>
    <property type="match status" value="1"/>
</dbReference>
<comment type="caution">
    <text evidence="8">The sequence shown here is derived from an EMBL/GenBank/DDBJ whole genome shotgun (WGS) entry which is preliminary data.</text>
</comment>
<sequence length="135" mass="14753">MIFGLPGSAKPHTGLIAWIHGKLGLDQQLESALVYCSRLGPPHVPWLEPDVNDRMQELKAEGIDGVIVVPPGFVSDHMEVKYDLDTEAAQTAARLDMAYLRADSVGTDPSFVAGLVDAALERSAQYRARALNRQR</sequence>
<organism evidence="8 9">
    <name type="scientific">Arthrobacter livingstonensis</name>
    <dbReference type="NCBI Taxonomy" id="670078"/>
    <lineage>
        <taxon>Bacteria</taxon>
        <taxon>Bacillati</taxon>
        <taxon>Actinomycetota</taxon>
        <taxon>Actinomycetes</taxon>
        <taxon>Micrococcales</taxon>
        <taxon>Micrococcaceae</taxon>
        <taxon>Arthrobacter</taxon>
    </lineage>
</organism>